<sequence>MTESSEGISLTGLSKEFKLGRRSVTALKGVDLRTPQGSFLSLLGPSGCGKSTVLRILAGLEKPTSGEALLHGEPPATARDKHHLGIAFQDSALLPWRSVTANIRLPLEVSGIRPAANQISDLIKLVGLEGFEKARPAQLSGGMRQRVAIARALVVEPQVLLLDEPFGALDDMTRQRLNLELQRIWSERAVTTLLVTHSISEAVFLSDVVAVMSPRPGTVIAEVPVELPRPRTPDVMRTPEFHAYQDKLSELLFGPGTEPGAGSGEGT</sequence>
<dbReference type="InterPro" id="IPR003593">
    <property type="entry name" value="AAA+_ATPase"/>
</dbReference>
<gene>
    <name evidence="5" type="ORF">GCM10010439_14090</name>
</gene>
<evidence type="ECO:0000256" key="3">
    <source>
        <dbReference type="ARBA" id="ARBA00022840"/>
    </source>
</evidence>
<evidence type="ECO:0000259" key="4">
    <source>
        <dbReference type="PROSITE" id="PS50893"/>
    </source>
</evidence>
<protein>
    <submittedName>
        <fullName evidence="5">ABC transporter ATP-binding protein</fullName>
    </submittedName>
</protein>
<dbReference type="PANTHER" id="PTHR42788:SF20">
    <property type="entry name" value="ABC TRANSPORTER ATP-BINDING PROTEIN"/>
    <property type="match status" value="1"/>
</dbReference>
<keyword evidence="6" id="KW-1185">Reference proteome</keyword>
<dbReference type="Pfam" id="PF00005">
    <property type="entry name" value="ABC_tran"/>
    <property type="match status" value="1"/>
</dbReference>
<feature type="domain" description="ABC transporter" evidence="4">
    <location>
        <begin position="8"/>
        <end position="239"/>
    </location>
</feature>
<dbReference type="CDD" id="cd03293">
    <property type="entry name" value="ABC_NrtD_SsuB_transporters"/>
    <property type="match status" value="1"/>
</dbReference>
<dbReference type="SMART" id="SM00382">
    <property type="entry name" value="AAA"/>
    <property type="match status" value="1"/>
</dbReference>
<evidence type="ECO:0000313" key="5">
    <source>
        <dbReference type="EMBL" id="GAA2722178.1"/>
    </source>
</evidence>
<comment type="caution">
    <text evidence="5">The sequence shown here is derived from an EMBL/GenBank/DDBJ whole genome shotgun (WGS) entry which is preliminary data.</text>
</comment>
<dbReference type="RefSeq" id="WP_344449385.1">
    <property type="nucleotide sequence ID" value="NZ_BAAATZ010000006.1"/>
</dbReference>
<dbReference type="Gene3D" id="3.40.50.300">
    <property type="entry name" value="P-loop containing nucleotide triphosphate hydrolases"/>
    <property type="match status" value="1"/>
</dbReference>
<dbReference type="InterPro" id="IPR003439">
    <property type="entry name" value="ABC_transporter-like_ATP-bd"/>
</dbReference>
<evidence type="ECO:0000256" key="2">
    <source>
        <dbReference type="ARBA" id="ARBA00022741"/>
    </source>
</evidence>
<dbReference type="EMBL" id="BAAATZ010000006">
    <property type="protein sequence ID" value="GAA2722178.1"/>
    <property type="molecule type" value="Genomic_DNA"/>
</dbReference>
<dbReference type="PROSITE" id="PS50893">
    <property type="entry name" value="ABC_TRANSPORTER_2"/>
    <property type="match status" value="1"/>
</dbReference>
<evidence type="ECO:0000256" key="1">
    <source>
        <dbReference type="ARBA" id="ARBA00022448"/>
    </source>
</evidence>
<proteinExistence type="predicted"/>
<evidence type="ECO:0000313" key="6">
    <source>
        <dbReference type="Proteomes" id="UP001501842"/>
    </source>
</evidence>
<dbReference type="PROSITE" id="PS00211">
    <property type="entry name" value="ABC_TRANSPORTER_1"/>
    <property type="match status" value="1"/>
</dbReference>
<dbReference type="InterPro" id="IPR050166">
    <property type="entry name" value="ABC_transporter_ATP-bind"/>
</dbReference>
<dbReference type="InterPro" id="IPR017871">
    <property type="entry name" value="ABC_transporter-like_CS"/>
</dbReference>
<dbReference type="GO" id="GO:0005524">
    <property type="term" value="F:ATP binding"/>
    <property type="evidence" value="ECO:0007669"/>
    <property type="project" value="UniProtKB-KW"/>
</dbReference>
<name>A0ABP6GEB0_9ACTN</name>
<organism evidence="5 6">
    <name type="scientific">Actinocorallia aurantiaca</name>
    <dbReference type="NCBI Taxonomy" id="46204"/>
    <lineage>
        <taxon>Bacteria</taxon>
        <taxon>Bacillati</taxon>
        <taxon>Actinomycetota</taxon>
        <taxon>Actinomycetes</taxon>
        <taxon>Streptosporangiales</taxon>
        <taxon>Thermomonosporaceae</taxon>
        <taxon>Actinocorallia</taxon>
    </lineage>
</organism>
<keyword evidence="3 5" id="KW-0067">ATP-binding</keyword>
<reference evidence="6" key="1">
    <citation type="journal article" date="2019" name="Int. J. Syst. Evol. Microbiol.">
        <title>The Global Catalogue of Microorganisms (GCM) 10K type strain sequencing project: providing services to taxonomists for standard genome sequencing and annotation.</title>
        <authorList>
            <consortium name="The Broad Institute Genomics Platform"/>
            <consortium name="The Broad Institute Genome Sequencing Center for Infectious Disease"/>
            <person name="Wu L."/>
            <person name="Ma J."/>
        </authorList>
    </citation>
    <scope>NUCLEOTIDE SEQUENCE [LARGE SCALE GENOMIC DNA]</scope>
    <source>
        <strain evidence="6">JCM 8201</strain>
    </source>
</reference>
<keyword evidence="2" id="KW-0547">Nucleotide-binding</keyword>
<keyword evidence="1" id="KW-0813">Transport</keyword>
<dbReference type="PANTHER" id="PTHR42788">
    <property type="entry name" value="TAURINE IMPORT ATP-BINDING PROTEIN-RELATED"/>
    <property type="match status" value="1"/>
</dbReference>
<dbReference type="SUPFAM" id="SSF52540">
    <property type="entry name" value="P-loop containing nucleoside triphosphate hydrolases"/>
    <property type="match status" value="1"/>
</dbReference>
<dbReference type="Proteomes" id="UP001501842">
    <property type="component" value="Unassembled WGS sequence"/>
</dbReference>
<accession>A0ABP6GEB0</accession>
<dbReference type="InterPro" id="IPR027417">
    <property type="entry name" value="P-loop_NTPase"/>
</dbReference>